<sequence>MSTGSETVTVPASPSPPNFFSRLNFPSENQSNWRTQSLRGERNSKTTNKMNRTLSQRGQREGSDQQQGAPLGSAIARSMSRYRRRTSSVTVDVDATQKINSDPPPPRAPPSVPPVPTIPRQLRNNNTAQKEGDAPATLPDSSPRQQLRHTDTARRHTLRRSMADSYHQSRPSTAKSAKSEESAWRRLTSRDGRRNRVNSEEEDDAMRREMARLEAENRRLLVEQKKKDLQRLELQLANNQKLSTQSQAHKPRSPVLEKFVSLTKGRRNRDGLSPGFSPTSSTASIERTKSIPTGIEAGGRGIVPQTDAPHSAINAGDRNVAVRYKQHTLGLEVTPETTADDIINQTAEMMNSNDMNPTDFVVIETYGVLGLERRLRRYEHIREVMNSWDRDTQNQLIVMVCGSEEENRELDIDSVQSRDGPPQGFQLYMYHSNRPGKWNKRWITLLDNGQIFSAKKPNANSTDKDTTSLCRLSDYDIYTPTESQMRRHIKPPKRYCFVIRSQQKTTVFMNTENYVQYFCTEDPKIAAQFREKVHGWRSWCLVDRLPPPPAISRKISIRKTDDKPPQISLPSISHTPKKSVNVASLNGHRLKVSVDESPYSIGQFEPLLDMKRFDKRLSQFGQDFLPSIPDVSTMPKEIPAQHLHSSSKLEKKPERERGSKSELKLIDTIKTTGNEGFTGSGLLGEGYEERRHAYPETERQDRGRQRSRDDGFTNGPSLLNGKSEPETPVHKPESPSWFPSALEHSSARKSSTSSSSQRPSTSAGVVHTSTHSHTRRQSLSSSRPPLPLSGKPSAHEQPHPHPLSSQPTGLSHSNRRDRPKPLINLESSFQEPPQWSKDKGGHGVKAPEGMTHLIDLITVSDPSKPGNDRLEVPPRSALRRPPNTAPLPSLARTRSKTQGAPAPRSPVNVDVPPVPLLPGRIPDREPLKSNPPPRSRERERERDKGRERREREYKEREAAYNSVPGRTGTLKVV</sequence>
<evidence type="ECO:0000313" key="2">
    <source>
        <dbReference type="Proteomes" id="UP001497680"/>
    </source>
</evidence>
<reference evidence="1 2" key="1">
    <citation type="journal article" date="2022" name="New Phytol.">
        <title>Ecological generalism drives hyperdiversity of secondary metabolite gene clusters in xylarialean endophytes.</title>
        <authorList>
            <person name="Franco M.E.E."/>
            <person name="Wisecaver J.H."/>
            <person name="Arnold A.E."/>
            <person name="Ju Y.M."/>
            <person name="Slot J.C."/>
            <person name="Ahrendt S."/>
            <person name="Moore L.P."/>
            <person name="Eastman K.E."/>
            <person name="Scott K."/>
            <person name="Konkel Z."/>
            <person name="Mondo S.J."/>
            <person name="Kuo A."/>
            <person name="Hayes R.D."/>
            <person name="Haridas S."/>
            <person name="Andreopoulos B."/>
            <person name="Riley R."/>
            <person name="LaButti K."/>
            <person name="Pangilinan J."/>
            <person name="Lipzen A."/>
            <person name="Amirebrahimi M."/>
            <person name="Yan J."/>
            <person name="Adam C."/>
            <person name="Keymanesh K."/>
            <person name="Ng V."/>
            <person name="Louie K."/>
            <person name="Northen T."/>
            <person name="Drula E."/>
            <person name="Henrissat B."/>
            <person name="Hsieh H.M."/>
            <person name="Youens-Clark K."/>
            <person name="Lutzoni F."/>
            <person name="Miadlikowska J."/>
            <person name="Eastwood D.C."/>
            <person name="Hamelin R.C."/>
            <person name="Grigoriev I.V."/>
            <person name="U'Ren J.M."/>
        </authorList>
    </citation>
    <scope>NUCLEOTIDE SEQUENCE [LARGE SCALE GENOMIC DNA]</scope>
    <source>
        <strain evidence="1 2">ER1909</strain>
    </source>
</reference>
<organism evidence="1 2">
    <name type="scientific">Hypoxylon rubiginosum</name>
    <dbReference type="NCBI Taxonomy" id="110542"/>
    <lineage>
        <taxon>Eukaryota</taxon>
        <taxon>Fungi</taxon>
        <taxon>Dikarya</taxon>
        <taxon>Ascomycota</taxon>
        <taxon>Pezizomycotina</taxon>
        <taxon>Sordariomycetes</taxon>
        <taxon>Xylariomycetidae</taxon>
        <taxon>Xylariales</taxon>
        <taxon>Hypoxylaceae</taxon>
        <taxon>Hypoxylon</taxon>
    </lineage>
</organism>
<name>A0ACC0CN43_9PEZI</name>
<evidence type="ECO:0000313" key="1">
    <source>
        <dbReference type="EMBL" id="KAI6081871.1"/>
    </source>
</evidence>
<protein>
    <submittedName>
        <fullName evidence="1">Uncharacterized protein</fullName>
    </submittedName>
</protein>
<dbReference type="Proteomes" id="UP001497680">
    <property type="component" value="Unassembled WGS sequence"/>
</dbReference>
<gene>
    <name evidence="1" type="ORF">F4821DRAFT_17025</name>
</gene>
<keyword evidence="2" id="KW-1185">Reference proteome</keyword>
<proteinExistence type="predicted"/>
<comment type="caution">
    <text evidence="1">The sequence shown here is derived from an EMBL/GenBank/DDBJ whole genome shotgun (WGS) entry which is preliminary data.</text>
</comment>
<dbReference type="EMBL" id="MU394384">
    <property type="protein sequence ID" value="KAI6081871.1"/>
    <property type="molecule type" value="Genomic_DNA"/>
</dbReference>
<accession>A0ACC0CN43</accession>